<feature type="domain" description="UBA" evidence="2">
    <location>
        <begin position="338"/>
        <end position="382"/>
    </location>
</feature>
<dbReference type="SMART" id="SM00165">
    <property type="entry name" value="UBA"/>
    <property type="match status" value="1"/>
</dbReference>
<dbReference type="PROSITE" id="PS50053">
    <property type="entry name" value="UBIQUITIN_2"/>
    <property type="match status" value="1"/>
</dbReference>
<accession>A0A0C3E6W8</accession>
<evidence type="ECO:0000313" key="5">
    <source>
        <dbReference type="Proteomes" id="UP000053989"/>
    </source>
</evidence>
<dbReference type="InParanoid" id="A0A0C3E6W8"/>
<feature type="compositionally biased region" description="Low complexity" evidence="1">
    <location>
        <begin position="237"/>
        <end position="276"/>
    </location>
</feature>
<feature type="compositionally biased region" description="Gly residues" evidence="1">
    <location>
        <begin position="220"/>
        <end position="236"/>
    </location>
</feature>
<protein>
    <recommendedName>
        <fullName evidence="6">Ubiquitin-like domain-containing protein</fullName>
    </recommendedName>
</protein>
<feature type="region of interest" description="Disordered" evidence="1">
    <location>
        <begin position="219"/>
        <end position="301"/>
    </location>
</feature>
<evidence type="ECO:0000313" key="4">
    <source>
        <dbReference type="EMBL" id="KIM64169.1"/>
    </source>
</evidence>
<name>A0A0C3E6W8_9AGAM</name>
<dbReference type="AlphaFoldDB" id="A0A0C3E6W8"/>
<dbReference type="InterPro" id="IPR000626">
    <property type="entry name" value="Ubiquitin-like_dom"/>
</dbReference>
<dbReference type="SMART" id="SM00213">
    <property type="entry name" value="UBQ"/>
    <property type="match status" value="1"/>
</dbReference>
<dbReference type="CDD" id="cd14399">
    <property type="entry name" value="UBA_PLICs"/>
    <property type="match status" value="1"/>
</dbReference>
<reference evidence="5" key="2">
    <citation type="submission" date="2015-01" db="EMBL/GenBank/DDBJ databases">
        <title>Evolutionary Origins and Diversification of the Mycorrhizal Mutualists.</title>
        <authorList>
            <consortium name="DOE Joint Genome Institute"/>
            <consortium name="Mycorrhizal Genomics Consortium"/>
            <person name="Kohler A."/>
            <person name="Kuo A."/>
            <person name="Nagy L.G."/>
            <person name="Floudas D."/>
            <person name="Copeland A."/>
            <person name="Barry K.W."/>
            <person name="Cichocki N."/>
            <person name="Veneault-Fourrey C."/>
            <person name="LaButti K."/>
            <person name="Lindquist E.A."/>
            <person name="Lipzen A."/>
            <person name="Lundell T."/>
            <person name="Morin E."/>
            <person name="Murat C."/>
            <person name="Riley R."/>
            <person name="Ohm R."/>
            <person name="Sun H."/>
            <person name="Tunlid A."/>
            <person name="Henrissat B."/>
            <person name="Grigoriev I.V."/>
            <person name="Hibbett D.S."/>
            <person name="Martin F."/>
        </authorList>
    </citation>
    <scope>NUCLEOTIDE SEQUENCE [LARGE SCALE GENOMIC DNA]</scope>
    <source>
        <strain evidence="5">Foug A</strain>
    </source>
</reference>
<dbReference type="SMART" id="SM00727">
    <property type="entry name" value="STI1"/>
    <property type="match status" value="2"/>
</dbReference>
<dbReference type="Pfam" id="PF00627">
    <property type="entry name" value="UBA"/>
    <property type="match status" value="1"/>
</dbReference>
<reference evidence="4 5" key="1">
    <citation type="submission" date="2014-04" db="EMBL/GenBank/DDBJ databases">
        <authorList>
            <consortium name="DOE Joint Genome Institute"/>
            <person name="Kuo A."/>
            <person name="Kohler A."/>
            <person name="Nagy L.G."/>
            <person name="Floudas D."/>
            <person name="Copeland A."/>
            <person name="Barry K.W."/>
            <person name="Cichocki N."/>
            <person name="Veneault-Fourrey C."/>
            <person name="LaButti K."/>
            <person name="Lindquist E.A."/>
            <person name="Lipzen A."/>
            <person name="Lundell T."/>
            <person name="Morin E."/>
            <person name="Murat C."/>
            <person name="Sun H."/>
            <person name="Tunlid A."/>
            <person name="Henrissat B."/>
            <person name="Grigoriev I.V."/>
            <person name="Hibbett D.S."/>
            <person name="Martin F."/>
            <person name="Nordberg H.P."/>
            <person name="Cantor M.N."/>
            <person name="Hua S.X."/>
        </authorList>
    </citation>
    <scope>NUCLEOTIDE SEQUENCE [LARGE SCALE GENOMIC DNA]</scope>
    <source>
        <strain evidence="4 5">Foug A</strain>
    </source>
</reference>
<proteinExistence type="predicted"/>
<dbReference type="SUPFAM" id="SSF54236">
    <property type="entry name" value="Ubiquitin-like"/>
    <property type="match status" value="1"/>
</dbReference>
<dbReference type="GO" id="GO:0006511">
    <property type="term" value="P:ubiquitin-dependent protein catabolic process"/>
    <property type="evidence" value="ECO:0007669"/>
    <property type="project" value="TreeGrafter"/>
</dbReference>
<organism evidence="4 5">
    <name type="scientific">Scleroderma citrinum Foug A</name>
    <dbReference type="NCBI Taxonomy" id="1036808"/>
    <lineage>
        <taxon>Eukaryota</taxon>
        <taxon>Fungi</taxon>
        <taxon>Dikarya</taxon>
        <taxon>Basidiomycota</taxon>
        <taxon>Agaricomycotina</taxon>
        <taxon>Agaricomycetes</taxon>
        <taxon>Agaricomycetidae</taxon>
        <taxon>Boletales</taxon>
        <taxon>Sclerodermatineae</taxon>
        <taxon>Sclerodermataceae</taxon>
        <taxon>Scleroderma</taxon>
    </lineage>
</organism>
<dbReference type="InterPro" id="IPR006636">
    <property type="entry name" value="STI1_HS-bd"/>
</dbReference>
<dbReference type="InterPro" id="IPR029071">
    <property type="entry name" value="Ubiquitin-like_domsf"/>
</dbReference>
<evidence type="ECO:0000256" key="1">
    <source>
        <dbReference type="SAM" id="MobiDB-lite"/>
    </source>
</evidence>
<feature type="region of interest" description="Disordered" evidence="1">
    <location>
        <begin position="84"/>
        <end position="121"/>
    </location>
</feature>
<dbReference type="InterPro" id="IPR015496">
    <property type="entry name" value="Ubiquilin"/>
</dbReference>
<dbReference type="PROSITE" id="PS50030">
    <property type="entry name" value="UBA"/>
    <property type="match status" value="1"/>
</dbReference>
<dbReference type="GO" id="GO:0005829">
    <property type="term" value="C:cytosol"/>
    <property type="evidence" value="ECO:0007669"/>
    <property type="project" value="TreeGrafter"/>
</dbReference>
<evidence type="ECO:0008006" key="6">
    <source>
        <dbReference type="Google" id="ProtNLM"/>
    </source>
</evidence>
<evidence type="ECO:0000259" key="2">
    <source>
        <dbReference type="PROSITE" id="PS50030"/>
    </source>
</evidence>
<gene>
    <name evidence="4" type="ORF">SCLCIDRAFT_8638</name>
</gene>
<dbReference type="CDD" id="cd16106">
    <property type="entry name" value="Ubl_Dsk2p_like"/>
    <property type="match status" value="1"/>
</dbReference>
<dbReference type="Pfam" id="PF00240">
    <property type="entry name" value="ubiquitin"/>
    <property type="match status" value="1"/>
</dbReference>
<sequence>MSDTQQPSSEIQINVRGPGDLKLQITISTEKTVRDLKQAIAAKSDVEADRQRLIYSGRVLKDEDLISVYKIQSSHTIHMVKGVARPAGSSVPSTTGAPQNQQQSLPSMQAGQNPHDPLTQLNSHLGFGALAGFNPFPDMGVNPNDPNMMQTMMNSPQFLQQMSTLMSNPAILDQIIASNPHLAPIAPQVREVFQSEQFRQMMSNPESLRTVLQMSSMLGERGGGGPFGSPFGGLGGAAASSFPAPGMPSTGTPTTPSSAAAGQQQQQLPQNQASPTTGGAGNEAPMLPSGGVGLPPPSFFDPALLQQMQTMFGSQGGLSGLPFGAGAGATAAPADTRPPEERFQHQLQQLQDMGFTNASQNVRALLATGGNVHAAIEYILNGGGL</sequence>
<dbReference type="HOGENOM" id="CLU_024293_0_1_1"/>
<feature type="compositionally biased region" description="Polar residues" evidence="1">
    <location>
        <begin position="90"/>
        <end position="112"/>
    </location>
</feature>
<dbReference type="FunCoup" id="A0A0C3E6W8">
    <property type="interactions" value="431"/>
</dbReference>
<dbReference type="GO" id="GO:0031593">
    <property type="term" value="F:polyubiquitin modification-dependent protein binding"/>
    <property type="evidence" value="ECO:0007669"/>
    <property type="project" value="TreeGrafter"/>
</dbReference>
<dbReference type="PANTHER" id="PTHR10677:SF3">
    <property type="entry name" value="FI07626P-RELATED"/>
    <property type="match status" value="1"/>
</dbReference>
<dbReference type="FunFam" id="1.10.8.10:FF:000079">
    <property type="entry name" value="Ubiquitin family protein"/>
    <property type="match status" value="1"/>
</dbReference>
<evidence type="ECO:0000259" key="3">
    <source>
        <dbReference type="PROSITE" id="PS50053"/>
    </source>
</evidence>
<dbReference type="Gene3D" id="3.10.20.90">
    <property type="entry name" value="Phosphatidylinositol 3-kinase Catalytic Subunit, Chain A, domain 1"/>
    <property type="match status" value="1"/>
</dbReference>
<dbReference type="Gene3D" id="1.10.8.10">
    <property type="entry name" value="DNA helicase RuvA subunit, C-terminal domain"/>
    <property type="match status" value="1"/>
</dbReference>
<dbReference type="InterPro" id="IPR009060">
    <property type="entry name" value="UBA-like_sf"/>
</dbReference>
<dbReference type="Proteomes" id="UP000053989">
    <property type="component" value="Unassembled WGS sequence"/>
</dbReference>
<dbReference type="SUPFAM" id="SSF46934">
    <property type="entry name" value="UBA-like"/>
    <property type="match status" value="1"/>
</dbReference>
<dbReference type="InterPro" id="IPR015940">
    <property type="entry name" value="UBA"/>
</dbReference>
<feature type="domain" description="Ubiquitin-like" evidence="3">
    <location>
        <begin position="11"/>
        <end position="80"/>
    </location>
</feature>
<dbReference type="STRING" id="1036808.A0A0C3E6W8"/>
<dbReference type="OrthoDB" id="267397at2759"/>
<dbReference type="Pfam" id="PF23195">
    <property type="entry name" value="UBQLN1"/>
    <property type="match status" value="1"/>
</dbReference>
<dbReference type="EMBL" id="KN822030">
    <property type="protein sequence ID" value="KIM64169.1"/>
    <property type="molecule type" value="Genomic_DNA"/>
</dbReference>
<dbReference type="PANTHER" id="PTHR10677">
    <property type="entry name" value="UBIQUILIN"/>
    <property type="match status" value="1"/>
</dbReference>
<keyword evidence="5" id="KW-1185">Reference proteome</keyword>